<dbReference type="InterPro" id="IPR000089">
    <property type="entry name" value="Biotin_lipoyl"/>
</dbReference>
<protein>
    <recommendedName>
        <fullName evidence="1">Lipoyl-binding domain-containing protein</fullName>
    </recommendedName>
</protein>
<dbReference type="Pfam" id="PF00364">
    <property type="entry name" value="Biotin_lipoyl"/>
    <property type="match status" value="1"/>
</dbReference>
<comment type="caution">
    <text evidence="2">The sequence shown here is derived from an EMBL/GenBank/DDBJ whole genome shotgun (WGS) entry which is preliminary data.</text>
</comment>
<dbReference type="InterPro" id="IPR011053">
    <property type="entry name" value="Single_hybrid_motif"/>
</dbReference>
<dbReference type="Proteomes" id="UP000294530">
    <property type="component" value="Unassembled WGS sequence"/>
</dbReference>
<reference evidence="2 3" key="1">
    <citation type="journal article" date="2021" name="Genome Biol.">
        <title>AFLAP: assembly-free linkage analysis pipeline using k-mers from genome sequencing data.</title>
        <authorList>
            <person name="Fletcher K."/>
            <person name="Zhang L."/>
            <person name="Gil J."/>
            <person name="Han R."/>
            <person name="Cavanaugh K."/>
            <person name="Michelmore R."/>
        </authorList>
    </citation>
    <scope>NUCLEOTIDE SEQUENCE [LARGE SCALE GENOMIC DNA]</scope>
    <source>
        <strain evidence="2 3">SF5</strain>
    </source>
</reference>
<dbReference type="GeneID" id="94351349"/>
<organism evidence="2 3">
    <name type="scientific">Bremia lactucae</name>
    <name type="common">Lettuce downy mildew</name>
    <dbReference type="NCBI Taxonomy" id="4779"/>
    <lineage>
        <taxon>Eukaryota</taxon>
        <taxon>Sar</taxon>
        <taxon>Stramenopiles</taxon>
        <taxon>Oomycota</taxon>
        <taxon>Peronosporomycetes</taxon>
        <taxon>Peronosporales</taxon>
        <taxon>Peronosporaceae</taxon>
        <taxon>Bremia</taxon>
    </lineage>
</organism>
<gene>
    <name evidence="2" type="ORF">CCR75_007620</name>
</gene>
<dbReference type="PROSITE" id="PS50968">
    <property type="entry name" value="BIOTINYL_LIPOYL"/>
    <property type="match status" value="1"/>
</dbReference>
<dbReference type="KEGG" id="blac:94351349"/>
<evidence type="ECO:0000313" key="2">
    <source>
        <dbReference type="EMBL" id="TDH65519.1"/>
    </source>
</evidence>
<accession>A0A976IBI3</accession>
<dbReference type="RefSeq" id="XP_067815018.1">
    <property type="nucleotide sequence ID" value="XM_067965678.1"/>
</dbReference>
<evidence type="ECO:0000313" key="3">
    <source>
        <dbReference type="Proteomes" id="UP000294530"/>
    </source>
</evidence>
<dbReference type="CDD" id="cd06849">
    <property type="entry name" value="lipoyl_domain"/>
    <property type="match status" value="1"/>
</dbReference>
<evidence type="ECO:0000259" key="1">
    <source>
        <dbReference type="PROSITE" id="PS50968"/>
    </source>
</evidence>
<sequence length="179" mass="19087">MLSPPICHRFNASAGRQAIKTVSFLLMDDLNSEGKLVKIVRKAGDFVQAHETVLVLETDKIEINVPSPAAGTVSEVLAQLGESVKAGSPLYTLDEVPTCNGAASPPAIVSALAALPKIRVPQIKFLGKRSSSPVKLPQPLLRTVRLKQVSNTILPFSSAKRLPMSHAEAESINLGLAYL</sequence>
<name>A0A976IBI3_BRELC</name>
<dbReference type="SUPFAM" id="SSF51230">
    <property type="entry name" value="Single hybrid motif"/>
    <property type="match status" value="1"/>
</dbReference>
<dbReference type="Gene3D" id="2.40.50.100">
    <property type="match status" value="1"/>
</dbReference>
<dbReference type="EMBL" id="SHOA02000002">
    <property type="protein sequence ID" value="TDH65519.1"/>
    <property type="molecule type" value="Genomic_DNA"/>
</dbReference>
<keyword evidence="3" id="KW-1185">Reference proteome</keyword>
<proteinExistence type="predicted"/>
<feature type="domain" description="Lipoyl-binding" evidence="1">
    <location>
        <begin position="19"/>
        <end position="94"/>
    </location>
</feature>
<dbReference type="AlphaFoldDB" id="A0A976IBI3"/>